<accession>A0A645HZ86</accession>
<dbReference type="SUPFAM" id="SSF102712">
    <property type="entry name" value="JAB1/MPN domain"/>
    <property type="match status" value="1"/>
</dbReference>
<dbReference type="PANTHER" id="PTHR30471">
    <property type="entry name" value="DNA REPAIR PROTEIN RADC"/>
    <property type="match status" value="1"/>
</dbReference>
<dbReference type="AlphaFoldDB" id="A0A645HZ86"/>
<evidence type="ECO:0000256" key="4">
    <source>
        <dbReference type="ARBA" id="ARBA00022833"/>
    </source>
</evidence>
<protein>
    <recommendedName>
        <fullName evidence="6">MPN domain-containing protein</fullName>
    </recommendedName>
</protein>
<reference evidence="7" key="1">
    <citation type="submission" date="2019-08" db="EMBL/GenBank/DDBJ databases">
        <authorList>
            <person name="Kucharzyk K."/>
            <person name="Murdoch R.W."/>
            <person name="Higgins S."/>
            <person name="Loffler F."/>
        </authorList>
    </citation>
    <scope>NUCLEOTIDE SEQUENCE</scope>
</reference>
<evidence type="ECO:0000259" key="6">
    <source>
        <dbReference type="PROSITE" id="PS50249"/>
    </source>
</evidence>
<keyword evidence="2" id="KW-0479">Metal-binding</keyword>
<dbReference type="EMBL" id="VSSQ01101946">
    <property type="protein sequence ID" value="MPN43509.1"/>
    <property type="molecule type" value="Genomic_DNA"/>
</dbReference>
<dbReference type="InterPro" id="IPR001405">
    <property type="entry name" value="UPF0758"/>
</dbReference>
<evidence type="ECO:0000313" key="7">
    <source>
        <dbReference type="EMBL" id="MPN43509.1"/>
    </source>
</evidence>
<dbReference type="InterPro" id="IPR025657">
    <property type="entry name" value="RadC_JAB"/>
</dbReference>
<dbReference type="Gene3D" id="3.40.140.10">
    <property type="entry name" value="Cytidine Deaminase, domain 2"/>
    <property type="match status" value="1"/>
</dbReference>
<dbReference type="CDD" id="cd08071">
    <property type="entry name" value="MPN_DUF2466"/>
    <property type="match status" value="1"/>
</dbReference>
<evidence type="ECO:0000256" key="3">
    <source>
        <dbReference type="ARBA" id="ARBA00022801"/>
    </source>
</evidence>
<dbReference type="GO" id="GO:0008237">
    <property type="term" value="F:metallopeptidase activity"/>
    <property type="evidence" value="ECO:0007669"/>
    <property type="project" value="UniProtKB-KW"/>
</dbReference>
<keyword evidence="1" id="KW-0645">Protease</keyword>
<keyword evidence="4" id="KW-0862">Zinc</keyword>
<dbReference type="PROSITE" id="PS50249">
    <property type="entry name" value="MPN"/>
    <property type="match status" value="1"/>
</dbReference>
<organism evidence="7">
    <name type="scientific">bioreactor metagenome</name>
    <dbReference type="NCBI Taxonomy" id="1076179"/>
    <lineage>
        <taxon>unclassified sequences</taxon>
        <taxon>metagenomes</taxon>
        <taxon>ecological metagenomes</taxon>
    </lineage>
</organism>
<dbReference type="PANTHER" id="PTHR30471:SF3">
    <property type="entry name" value="UPF0758 PROTEIN YEES-RELATED"/>
    <property type="match status" value="1"/>
</dbReference>
<evidence type="ECO:0000256" key="2">
    <source>
        <dbReference type="ARBA" id="ARBA00022723"/>
    </source>
</evidence>
<keyword evidence="5" id="KW-0482">Metalloprotease</keyword>
<sequence>MGERYEKVYVLALDGKGGLIQKTLISSGDEGEAAFYPRLAVAALLRAGAQGAVLCHNHPDGDARPSLADRQLTEALIPLLKSLGIELLDHIIVTDTAAFSFSQGGLTGGNWHGTQEKKGTHHDVV</sequence>
<gene>
    <name evidence="7" type="ORF">SDC9_191069</name>
</gene>
<dbReference type="GO" id="GO:0006508">
    <property type="term" value="P:proteolysis"/>
    <property type="evidence" value="ECO:0007669"/>
    <property type="project" value="UniProtKB-KW"/>
</dbReference>
<dbReference type="InterPro" id="IPR037518">
    <property type="entry name" value="MPN"/>
</dbReference>
<keyword evidence="3" id="KW-0378">Hydrolase</keyword>
<name>A0A645HZ86_9ZZZZ</name>
<dbReference type="Pfam" id="PF04002">
    <property type="entry name" value="RadC"/>
    <property type="match status" value="1"/>
</dbReference>
<comment type="caution">
    <text evidence="7">The sequence shown here is derived from an EMBL/GenBank/DDBJ whole genome shotgun (WGS) entry which is preliminary data.</text>
</comment>
<proteinExistence type="predicted"/>
<feature type="domain" description="MPN" evidence="6">
    <location>
        <begin position="1"/>
        <end position="107"/>
    </location>
</feature>
<evidence type="ECO:0000256" key="5">
    <source>
        <dbReference type="ARBA" id="ARBA00023049"/>
    </source>
</evidence>
<evidence type="ECO:0000256" key="1">
    <source>
        <dbReference type="ARBA" id="ARBA00022670"/>
    </source>
</evidence>
<dbReference type="GO" id="GO:0046872">
    <property type="term" value="F:metal ion binding"/>
    <property type="evidence" value="ECO:0007669"/>
    <property type="project" value="UniProtKB-KW"/>
</dbReference>